<proteinExistence type="predicted"/>
<accession>X7XR66</accession>
<dbReference type="AlphaFoldDB" id="X7XR66"/>
<dbReference type="EMBL" id="JAOA01000038">
    <property type="protein sequence ID" value="ETZ96757.1"/>
    <property type="molecule type" value="Genomic_DNA"/>
</dbReference>
<sequence>MSTFTGVLDRAAPVYIAGHRGLAGSALLRRFQSEGSPILWCAHTGNST</sequence>
<dbReference type="Proteomes" id="UP000020561">
    <property type="component" value="Unassembled WGS sequence"/>
</dbReference>
<reference evidence="1 2" key="1">
    <citation type="submission" date="2013-12" db="EMBL/GenBank/DDBJ databases">
        <authorList>
            <person name="Brown-Elliot B."/>
            <person name="Wallace R."/>
            <person name="Lenaerts A."/>
            <person name="Ordway D."/>
            <person name="DeGroote M.A."/>
            <person name="Parker T."/>
            <person name="Sizemore C."/>
            <person name="Tallon L.J."/>
            <person name="Sadzewicz L.K."/>
            <person name="Sengamalay N."/>
            <person name="Fraser C.M."/>
            <person name="Hine E."/>
            <person name="Shefchek K.A."/>
            <person name="Das S.P."/>
            <person name="Tettelin H."/>
        </authorList>
    </citation>
    <scope>NUCLEOTIDE SEQUENCE [LARGE SCALE GENOMIC DNA]</scope>
    <source>
        <strain evidence="1 2">662</strain>
    </source>
</reference>
<protein>
    <submittedName>
        <fullName evidence="1">GsbB domain protein</fullName>
    </submittedName>
</protein>
<evidence type="ECO:0000313" key="1">
    <source>
        <dbReference type="EMBL" id="ETZ96757.1"/>
    </source>
</evidence>
<name>X7XR66_MYCKA</name>
<organism evidence="1 2">
    <name type="scientific">Mycobacterium kansasii 662</name>
    <dbReference type="NCBI Taxonomy" id="1299326"/>
    <lineage>
        <taxon>Bacteria</taxon>
        <taxon>Bacillati</taxon>
        <taxon>Actinomycetota</taxon>
        <taxon>Actinomycetes</taxon>
        <taxon>Mycobacteriales</taxon>
        <taxon>Mycobacteriaceae</taxon>
        <taxon>Mycobacterium</taxon>
    </lineage>
</organism>
<comment type="caution">
    <text evidence="1">The sequence shown here is derived from an EMBL/GenBank/DDBJ whole genome shotgun (WGS) entry which is preliminary data.</text>
</comment>
<evidence type="ECO:0000313" key="2">
    <source>
        <dbReference type="Proteomes" id="UP000020561"/>
    </source>
</evidence>
<gene>
    <name evidence="1" type="primary">gsbB</name>
    <name evidence="1" type="ORF">I545_6896</name>
</gene>